<comment type="subcellular location">
    <subcellularLocation>
        <location evidence="2">Plastid</location>
        <location evidence="2">Chloroplast</location>
    </subcellularLocation>
</comment>
<name>D7FUR2_ECTSI</name>
<accession>D7FUR2</accession>
<dbReference type="InterPro" id="IPR001344">
    <property type="entry name" value="Chloro_AB-bd_pln"/>
</dbReference>
<dbReference type="SUPFAM" id="SSF103511">
    <property type="entry name" value="Chlorophyll a-b binding protein"/>
    <property type="match status" value="1"/>
</dbReference>
<dbReference type="InterPro" id="IPR022796">
    <property type="entry name" value="Chloroa_b-bind"/>
</dbReference>
<keyword evidence="5" id="KW-0150">Chloroplast</keyword>
<feature type="binding site" evidence="9">
    <location>
        <position position="100"/>
    </location>
    <ligand>
        <name>chlorophyll a</name>
        <dbReference type="ChEBI" id="CHEBI:58416"/>
        <label>1</label>
    </ligand>
</feature>
<feature type="binding site" evidence="9">
    <location>
        <position position="224"/>
    </location>
    <ligand>
        <name>chlorophyll a</name>
        <dbReference type="ChEBI" id="CHEBI:58416"/>
        <label>1</label>
    </ligand>
</feature>
<evidence type="ECO:0000256" key="1">
    <source>
        <dbReference type="ARBA" id="ARBA00004022"/>
    </source>
</evidence>
<gene>
    <name evidence="11" type="primary">LHCP31</name>
    <name evidence="11" type="ORF">Esi_0278_0013</name>
</gene>
<comment type="subunit">
    <text evidence="4">The LHC complex of chromophytic algae is composed of fucoxanthin, chlorophyll A and C bound non-covalently by fucoxanthin chlorophyll proteins (FCPs). The ratio of pigments in this LHC is; fucoxanthin: chlorophyll C: chlorophyll A; (0.6-1): (0.1-0.3): (1).</text>
</comment>
<feature type="binding site" evidence="9">
    <location>
        <position position="212"/>
    </location>
    <ligand>
        <name>chlorophyll a</name>
        <dbReference type="ChEBI" id="CHEBI:58416"/>
        <label>1</label>
    </ligand>
</feature>
<reference evidence="11 12" key="1">
    <citation type="journal article" date="2010" name="Nature">
        <title>The Ectocarpus genome and the independent evolution of multicellularity in brown algae.</title>
        <authorList>
            <person name="Cock J.M."/>
            <person name="Sterck L."/>
            <person name="Rouze P."/>
            <person name="Scornet D."/>
            <person name="Allen A.E."/>
            <person name="Amoutzias G."/>
            <person name="Anthouard V."/>
            <person name="Artiguenave F."/>
            <person name="Aury J.M."/>
            <person name="Badger J.H."/>
            <person name="Beszteri B."/>
            <person name="Billiau K."/>
            <person name="Bonnet E."/>
            <person name="Bothwell J.H."/>
            <person name="Bowler C."/>
            <person name="Boyen C."/>
            <person name="Brownlee C."/>
            <person name="Carrano C.J."/>
            <person name="Charrier B."/>
            <person name="Cho G.Y."/>
            <person name="Coelho S.M."/>
            <person name="Collen J."/>
            <person name="Corre E."/>
            <person name="Da Silva C."/>
            <person name="Delage L."/>
            <person name="Delaroque N."/>
            <person name="Dittami S.M."/>
            <person name="Doulbeau S."/>
            <person name="Elias M."/>
            <person name="Farnham G."/>
            <person name="Gachon C.M."/>
            <person name="Gschloessl B."/>
            <person name="Heesch S."/>
            <person name="Jabbari K."/>
            <person name="Jubin C."/>
            <person name="Kawai H."/>
            <person name="Kimura K."/>
            <person name="Kloareg B."/>
            <person name="Kupper F.C."/>
            <person name="Lang D."/>
            <person name="Le Bail A."/>
            <person name="Leblanc C."/>
            <person name="Lerouge P."/>
            <person name="Lohr M."/>
            <person name="Lopez P.J."/>
            <person name="Martens C."/>
            <person name="Maumus F."/>
            <person name="Michel G."/>
            <person name="Miranda-Saavedra D."/>
            <person name="Morales J."/>
            <person name="Moreau H."/>
            <person name="Motomura T."/>
            <person name="Nagasato C."/>
            <person name="Napoli C.A."/>
            <person name="Nelson D.R."/>
            <person name="Nyvall-Collen P."/>
            <person name="Peters A.F."/>
            <person name="Pommier C."/>
            <person name="Potin P."/>
            <person name="Poulain J."/>
            <person name="Quesneville H."/>
            <person name="Read B."/>
            <person name="Rensing S.A."/>
            <person name="Ritter A."/>
            <person name="Rousvoal S."/>
            <person name="Samanta M."/>
            <person name="Samson G."/>
            <person name="Schroeder D.C."/>
            <person name="Segurens B."/>
            <person name="Strittmatter M."/>
            <person name="Tonon T."/>
            <person name="Tregear J.W."/>
            <person name="Valentin K."/>
            <person name="von Dassow P."/>
            <person name="Yamagishi T."/>
            <person name="Van de Peer Y."/>
            <person name="Wincker P."/>
        </authorList>
    </citation>
    <scope>NUCLEOTIDE SEQUENCE [LARGE SCALE GENOMIC DNA]</scope>
    <source>
        <strain evidence="12">Ec32 / CCAP1310/4</strain>
    </source>
</reference>
<feature type="binding site" description="axial binding residue" evidence="9">
    <location>
        <position position="181"/>
    </location>
    <ligand>
        <name>chlorophyll b</name>
        <dbReference type="ChEBI" id="CHEBI:61721"/>
        <label>1</label>
    </ligand>
    <ligandPart>
        <name>Mg</name>
        <dbReference type="ChEBI" id="CHEBI:25107"/>
    </ligandPart>
</feature>
<dbReference type="Pfam" id="PF00504">
    <property type="entry name" value="Chloroa_b-bind"/>
    <property type="match status" value="1"/>
</dbReference>
<dbReference type="EMBL" id="FN649760">
    <property type="protein sequence ID" value="CBJ31718.1"/>
    <property type="molecule type" value="Genomic_DNA"/>
</dbReference>
<feature type="chain" id="PRO_5003095962" evidence="10">
    <location>
        <begin position="20"/>
        <end position="256"/>
    </location>
</feature>
<dbReference type="OrthoDB" id="423598at2759"/>
<feature type="signal peptide" evidence="10">
    <location>
        <begin position="1"/>
        <end position="19"/>
    </location>
</feature>
<evidence type="ECO:0000256" key="4">
    <source>
        <dbReference type="ARBA" id="ARBA00011623"/>
    </source>
</evidence>
<dbReference type="STRING" id="2880.D7FUR2"/>
<dbReference type="GO" id="GO:0009765">
    <property type="term" value="P:photosynthesis, light harvesting"/>
    <property type="evidence" value="ECO:0007669"/>
    <property type="project" value="InterPro"/>
</dbReference>
<sequence>MKSFVAAATSLCALAPASAFVPGASLPLAGVRSAPSKLAMAATPERSISIPIDPYPEGLDGEMVGDVGFDPAGFANNPPSWVQGEGTGTAARVKWYREAELAHGRVAMLAAAGWIFPEIYHFPGNTVLGPDRFAEMNPLLAYDNIPNAGGIQIVVTILILETIRLNRSIRSDSGVAGDIGLGQGEGRWNPFNFNYTEEEYAEKQLQEIKHGRTAMIGITGMYFQTLVQGQGILHQLGEAFSTPDSVAKAGYFFNPL</sequence>
<dbReference type="PANTHER" id="PTHR21649">
    <property type="entry name" value="CHLOROPHYLL A/B BINDING PROTEIN"/>
    <property type="match status" value="1"/>
</dbReference>
<comment type="similarity">
    <text evidence="3">Belongs to the fucoxanthin chlorophyll protein family.</text>
</comment>
<evidence type="ECO:0000313" key="11">
    <source>
        <dbReference type="EMBL" id="CBJ31718.1"/>
    </source>
</evidence>
<dbReference type="InParanoid" id="D7FUR2"/>
<keyword evidence="8" id="KW-0437">Light-harvesting polypeptide</keyword>
<keyword evidence="9" id="KW-0157">Chromophore</keyword>
<dbReference type="GO" id="GO:0016168">
    <property type="term" value="F:chlorophyll binding"/>
    <property type="evidence" value="ECO:0007669"/>
    <property type="project" value="UniProtKB-KW"/>
</dbReference>
<keyword evidence="12" id="KW-1185">Reference proteome</keyword>
<feature type="binding site" evidence="9">
    <location>
        <position position="207"/>
    </location>
    <ligand>
        <name>chlorophyll a</name>
        <dbReference type="ChEBI" id="CHEBI:58416"/>
        <label>1</label>
    </ligand>
</feature>
<evidence type="ECO:0000256" key="5">
    <source>
        <dbReference type="ARBA" id="ARBA00022528"/>
    </source>
</evidence>
<keyword evidence="10" id="KW-0732">Signal</keyword>
<keyword evidence="7" id="KW-0934">Plastid</keyword>
<evidence type="ECO:0000256" key="2">
    <source>
        <dbReference type="ARBA" id="ARBA00004229"/>
    </source>
</evidence>
<dbReference type="eggNOG" id="ENOG502QVPT">
    <property type="taxonomic scope" value="Eukaryota"/>
</dbReference>
<keyword evidence="9" id="KW-0148">Chlorophyll</keyword>
<keyword evidence="6" id="KW-0602">Photosynthesis</keyword>
<feature type="binding site" description="axial binding residue" evidence="9">
    <location>
        <position position="105"/>
    </location>
    <ligand>
        <name>chlorophyll a</name>
        <dbReference type="ChEBI" id="CHEBI:58416"/>
        <label>2</label>
    </ligand>
    <ligandPart>
        <name>Mg</name>
        <dbReference type="ChEBI" id="CHEBI:25107"/>
    </ligandPart>
</feature>
<evidence type="ECO:0000313" key="12">
    <source>
        <dbReference type="Proteomes" id="UP000002630"/>
    </source>
</evidence>
<dbReference type="Gene3D" id="1.10.3460.10">
    <property type="entry name" value="Chlorophyll a/b binding protein domain"/>
    <property type="match status" value="1"/>
</dbReference>
<dbReference type="Proteomes" id="UP000002630">
    <property type="component" value="Unassembled WGS sequence"/>
</dbReference>
<dbReference type="GO" id="GO:0030076">
    <property type="term" value="C:light-harvesting complex"/>
    <property type="evidence" value="ECO:0007669"/>
    <property type="project" value="UniProtKB-KW"/>
</dbReference>
<evidence type="ECO:0000256" key="9">
    <source>
        <dbReference type="PIRSR" id="PIRSR601344-1"/>
    </source>
</evidence>
<evidence type="ECO:0000256" key="8">
    <source>
        <dbReference type="ARBA" id="ARBA00023243"/>
    </source>
</evidence>
<evidence type="ECO:0000256" key="3">
    <source>
        <dbReference type="ARBA" id="ARBA00005933"/>
    </source>
</evidence>
<dbReference type="GO" id="GO:0016020">
    <property type="term" value="C:membrane"/>
    <property type="evidence" value="ECO:0007669"/>
    <property type="project" value="InterPro"/>
</dbReference>
<evidence type="ECO:0000256" key="6">
    <source>
        <dbReference type="ARBA" id="ARBA00022531"/>
    </source>
</evidence>
<dbReference type="GO" id="GO:0009507">
    <property type="term" value="C:chloroplast"/>
    <property type="evidence" value="ECO:0007669"/>
    <property type="project" value="UniProtKB-SubCell"/>
</dbReference>
<evidence type="ECO:0000256" key="7">
    <source>
        <dbReference type="ARBA" id="ARBA00022640"/>
    </source>
</evidence>
<protein>
    <submittedName>
        <fullName evidence="11">Light harvesting complex protein</fullName>
    </submittedName>
</protein>
<feature type="binding site" evidence="9">
    <location>
        <position position="103"/>
    </location>
    <ligand>
        <name>chlorophyll a</name>
        <dbReference type="ChEBI" id="CHEBI:58416"/>
        <label>1</label>
    </ligand>
</feature>
<proteinExistence type="inferred from homology"/>
<comment type="function">
    <text evidence="1">The light-harvesting complex (LHC) functions as a light receptor, it captures and delivers excitation energy to photosystems with which it is closely associated. Energy is transferred from the carotenoid and chlorophyll C (or B) to chlorophyll A and the photosynthetic reaction centers where it is used to synthesize ATP and reducing power.</text>
</comment>
<organism evidence="11 12">
    <name type="scientific">Ectocarpus siliculosus</name>
    <name type="common">Brown alga</name>
    <name type="synonym">Conferva siliculosa</name>
    <dbReference type="NCBI Taxonomy" id="2880"/>
    <lineage>
        <taxon>Eukaryota</taxon>
        <taxon>Sar</taxon>
        <taxon>Stramenopiles</taxon>
        <taxon>Ochrophyta</taxon>
        <taxon>PX clade</taxon>
        <taxon>Phaeophyceae</taxon>
        <taxon>Ectocarpales</taxon>
        <taxon>Ectocarpaceae</taxon>
        <taxon>Ectocarpus</taxon>
    </lineage>
</organism>
<dbReference type="AlphaFoldDB" id="D7FUR2"/>
<evidence type="ECO:0000256" key="10">
    <source>
        <dbReference type="SAM" id="SignalP"/>
    </source>
</evidence>